<accession>W9QJ63</accession>
<dbReference type="Proteomes" id="UP000030645">
    <property type="component" value="Unassembled WGS sequence"/>
</dbReference>
<name>W9QJ63_9ROSA</name>
<gene>
    <name evidence="1" type="ORF">L484_013936</name>
</gene>
<dbReference type="AlphaFoldDB" id="W9QJ63"/>
<protein>
    <submittedName>
        <fullName evidence="1">Uncharacterized protein</fullName>
    </submittedName>
</protein>
<proteinExistence type="predicted"/>
<reference evidence="2" key="1">
    <citation type="submission" date="2013-01" db="EMBL/GenBank/DDBJ databases">
        <title>Draft Genome Sequence of a Mulberry Tree, Morus notabilis C.K. Schneid.</title>
        <authorList>
            <person name="He N."/>
            <person name="Zhao S."/>
        </authorList>
    </citation>
    <scope>NUCLEOTIDE SEQUENCE</scope>
</reference>
<dbReference type="EMBL" id="KE343687">
    <property type="protein sequence ID" value="EXB38303.1"/>
    <property type="molecule type" value="Genomic_DNA"/>
</dbReference>
<sequence>MSFYGIAGPMAITLCGLRLSNPPLLPPVSRTSEPIILSCHVDIRGVSPLVMSYSWVVLTVNKRHF</sequence>
<keyword evidence="2" id="KW-1185">Reference proteome</keyword>
<organism evidence="1 2">
    <name type="scientific">Morus notabilis</name>
    <dbReference type="NCBI Taxonomy" id="981085"/>
    <lineage>
        <taxon>Eukaryota</taxon>
        <taxon>Viridiplantae</taxon>
        <taxon>Streptophyta</taxon>
        <taxon>Embryophyta</taxon>
        <taxon>Tracheophyta</taxon>
        <taxon>Spermatophyta</taxon>
        <taxon>Magnoliopsida</taxon>
        <taxon>eudicotyledons</taxon>
        <taxon>Gunneridae</taxon>
        <taxon>Pentapetalae</taxon>
        <taxon>rosids</taxon>
        <taxon>fabids</taxon>
        <taxon>Rosales</taxon>
        <taxon>Moraceae</taxon>
        <taxon>Moreae</taxon>
        <taxon>Morus</taxon>
    </lineage>
</organism>
<evidence type="ECO:0000313" key="1">
    <source>
        <dbReference type="EMBL" id="EXB38303.1"/>
    </source>
</evidence>
<evidence type="ECO:0000313" key="2">
    <source>
        <dbReference type="Proteomes" id="UP000030645"/>
    </source>
</evidence>